<protein>
    <submittedName>
        <fullName evidence="5">GntR family transcriptional regulator</fullName>
    </submittedName>
</protein>
<evidence type="ECO:0000256" key="2">
    <source>
        <dbReference type="ARBA" id="ARBA00023125"/>
    </source>
</evidence>
<gene>
    <name evidence="5" type="ORF">ACFPCV_16990</name>
</gene>
<proteinExistence type="predicted"/>
<feature type="domain" description="HTH gntR-type" evidence="4">
    <location>
        <begin position="4"/>
        <end position="72"/>
    </location>
</feature>
<dbReference type="SUPFAM" id="SSF46785">
    <property type="entry name" value="Winged helix' DNA-binding domain"/>
    <property type="match status" value="1"/>
</dbReference>
<evidence type="ECO:0000313" key="6">
    <source>
        <dbReference type="Proteomes" id="UP001595859"/>
    </source>
</evidence>
<reference evidence="6" key="1">
    <citation type="journal article" date="2019" name="Int. J. Syst. Evol. Microbiol.">
        <title>The Global Catalogue of Microorganisms (GCM) 10K type strain sequencing project: providing services to taxonomists for standard genome sequencing and annotation.</title>
        <authorList>
            <consortium name="The Broad Institute Genomics Platform"/>
            <consortium name="The Broad Institute Genome Sequencing Center for Infectious Disease"/>
            <person name="Wu L."/>
            <person name="Ma J."/>
        </authorList>
    </citation>
    <scope>NUCLEOTIDE SEQUENCE [LARGE SCALE GENOMIC DNA]</scope>
    <source>
        <strain evidence="6">ZS-22-S1</strain>
    </source>
</reference>
<sequence>MTREPAYRQLARTLRNALVQGRYRDGVRLPTEAELADEYKVSRQTVRRAFHDLVADGLVHRVRGRGTFATHATAVTCASSARSTT</sequence>
<dbReference type="InterPro" id="IPR036388">
    <property type="entry name" value="WH-like_DNA-bd_sf"/>
</dbReference>
<dbReference type="PANTHER" id="PTHR44846:SF1">
    <property type="entry name" value="MANNOSYL-D-GLYCERATE TRANSPORT_METABOLISM SYSTEM REPRESSOR MNGR-RELATED"/>
    <property type="match status" value="1"/>
</dbReference>
<dbReference type="RefSeq" id="WP_378057154.1">
    <property type="nucleotide sequence ID" value="NZ_JBHSIS010000007.1"/>
</dbReference>
<dbReference type="Gene3D" id="1.10.10.10">
    <property type="entry name" value="Winged helix-like DNA-binding domain superfamily/Winged helix DNA-binding domain"/>
    <property type="match status" value="1"/>
</dbReference>
<keyword evidence="2" id="KW-0238">DNA-binding</keyword>
<dbReference type="Pfam" id="PF00392">
    <property type="entry name" value="GntR"/>
    <property type="match status" value="1"/>
</dbReference>
<accession>A0ABV9S413</accession>
<evidence type="ECO:0000256" key="3">
    <source>
        <dbReference type="ARBA" id="ARBA00023163"/>
    </source>
</evidence>
<evidence type="ECO:0000256" key="1">
    <source>
        <dbReference type="ARBA" id="ARBA00023015"/>
    </source>
</evidence>
<keyword evidence="3" id="KW-0804">Transcription</keyword>
<dbReference type="EMBL" id="JBHSIS010000007">
    <property type="protein sequence ID" value="MFC4855206.1"/>
    <property type="molecule type" value="Genomic_DNA"/>
</dbReference>
<keyword evidence="6" id="KW-1185">Reference proteome</keyword>
<dbReference type="SMART" id="SM00345">
    <property type="entry name" value="HTH_GNTR"/>
    <property type="match status" value="1"/>
</dbReference>
<evidence type="ECO:0000259" key="4">
    <source>
        <dbReference type="PROSITE" id="PS50949"/>
    </source>
</evidence>
<comment type="caution">
    <text evidence="5">The sequence shown here is derived from an EMBL/GenBank/DDBJ whole genome shotgun (WGS) entry which is preliminary data.</text>
</comment>
<dbReference type="InterPro" id="IPR050679">
    <property type="entry name" value="Bact_HTH_transcr_reg"/>
</dbReference>
<dbReference type="InterPro" id="IPR000524">
    <property type="entry name" value="Tscrpt_reg_HTH_GntR"/>
</dbReference>
<dbReference type="PRINTS" id="PR00035">
    <property type="entry name" value="HTHGNTR"/>
</dbReference>
<dbReference type="PROSITE" id="PS50949">
    <property type="entry name" value="HTH_GNTR"/>
    <property type="match status" value="1"/>
</dbReference>
<dbReference type="Proteomes" id="UP001595859">
    <property type="component" value="Unassembled WGS sequence"/>
</dbReference>
<dbReference type="InterPro" id="IPR036390">
    <property type="entry name" value="WH_DNA-bd_sf"/>
</dbReference>
<organism evidence="5 6">
    <name type="scientific">Actinophytocola glycyrrhizae</name>
    <dbReference type="NCBI Taxonomy" id="2044873"/>
    <lineage>
        <taxon>Bacteria</taxon>
        <taxon>Bacillati</taxon>
        <taxon>Actinomycetota</taxon>
        <taxon>Actinomycetes</taxon>
        <taxon>Pseudonocardiales</taxon>
        <taxon>Pseudonocardiaceae</taxon>
    </lineage>
</organism>
<keyword evidence="1" id="KW-0805">Transcription regulation</keyword>
<name>A0ABV9S413_9PSEU</name>
<dbReference type="PANTHER" id="PTHR44846">
    <property type="entry name" value="MANNOSYL-D-GLYCERATE TRANSPORT/METABOLISM SYSTEM REPRESSOR MNGR-RELATED"/>
    <property type="match status" value="1"/>
</dbReference>
<evidence type="ECO:0000313" key="5">
    <source>
        <dbReference type="EMBL" id="MFC4855206.1"/>
    </source>
</evidence>
<dbReference type="CDD" id="cd07377">
    <property type="entry name" value="WHTH_GntR"/>
    <property type="match status" value="1"/>
</dbReference>